<keyword evidence="4" id="KW-1185">Reference proteome</keyword>
<name>A0ABS3F499_9PROT</name>
<organism evidence="3 4">
    <name type="scientific">Sneathiella sedimenti</name>
    <dbReference type="NCBI Taxonomy" id="2816034"/>
    <lineage>
        <taxon>Bacteria</taxon>
        <taxon>Pseudomonadati</taxon>
        <taxon>Pseudomonadota</taxon>
        <taxon>Alphaproteobacteria</taxon>
        <taxon>Sneathiellales</taxon>
        <taxon>Sneathiellaceae</taxon>
        <taxon>Sneathiella</taxon>
    </lineage>
</organism>
<dbReference type="Proteomes" id="UP000664761">
    <property type="component" value="Unassembled WGS sequence"/>
</dbReference>
<sequence length="136" mass="15927">MISADIILKCQFYDLDPMGIVWHGNYARYFEQARCALLDKLDYNYVQMSESGFAWPIVDMRIKYIRPIRFGQEVRVAADLAEYENRLKINYEITDLLTGERLTRGFTIQVAIDKNSEEMLFQSPPILYQKVDALLC</sequence>
<dbReference type="RefSeq" id="WP_207043589.1">
    <property type="nucleotide sequence ID" value="NZ_JAFLNC010000002.1"/>
</dbReference>
<dbReference type="CDD" id="cd00586">
    <property type="entry name" value="4HBT"/>
    <property type="match status" value="1"/>
</dbReference>
<evidence type="ECO:0000256" key="1">
    <source>
        <dbReference type="ARBA" id="ARBA00005953"/>
    </source>
</evidence>
<dbReference type="Pfam" id="PF13279">
    <property type="entry name" value="4HBT_2"/>
    <property type="match status" value="1"/>
</dbReference>
<dbReference type="PANTHER" id="PTHR31793">
    <property type="entry name" value="4-HYDROXYBENZOYL-COA THIOESTERASE FAMILY MEMBER"/>
    <property type="match status" value="1"/>
</dbReference>
<protein>
    <submittedName>
        <fullName evidence="3">Acyl-CoA thioesterase</fullName>
    </submittedName>
</protein>
<dbReference type="Gene3D" id="3.10.129.10">
    <property type="entry name" value="Hotdog Thioesterase"/>
    <property type="match status" value="1"/>
</dbReference>
<accession>A0ABS3F499</accession>
<reference evidence="3 4" key="1">
    <citation type="submission" date="2021-03" db="EMBL/GenBank/DDBJ databases">
        <title>Sneathiella sp. CAU 1612 isolated from Kang Won-do.</title>
        <authorList>
            <person name="Kim W."/>
        </authorList>
    </citation>
    <scope>NUCLEOTIDE SEQUENCE [LARGE SCALE GENOMIC DNA]</scope>
    <source>
        <strain evidence="3 4">CAU 1612</strain>
    </source>
</reference>
<dbReference type="InterPro" id="IPR029069">
    <property type="entry name" value="HotDog_dom_sf"/>
</dbReference>
<evidence type="ECO:0000313" key="4">
    <source>
        <dbReference type="Proteomes" id="UP000664761"/>
    </source>
</evidence>
<evidence type="ECO:0000313" key="3">
    <source>
        <dbReference type="EMBL" id="MBO0333349.1"/>
    </source>
</evidence>
<evidence type="ECO:0000256" key="2">
    <source>
        <dbReference type="ARBA" id="ARBA00022801"/>
    </source>
</evidence>
<comment type="similarity">
    <text evidence="1">Belongs to the 4-hydroxybenzoyl-CoA thioesterase family.</text>
</comment>
<dbReference type="PANTHER" id="PTHR31793:SF27">
    <property type="entry name" value="NOVEL THIOESTERASE SUPERFAMILY DOMAIN AND SAPOSIN A-TYPE DOMAIN CONTAINING PROTEIN (0610012H03RIK)"/>
    <property type="match status" value="1"/>
</dbReference>
<proteinExistence type="inferred from homology"/>
<dbReference type="SUPFAM" id="SSF54637">
    <property type="entry name" value="Thioesterase/thiol ester dehydrase-isomerase"/>
    <property type="match status" value="1"/>
</dbReference>
<keyword evidence="2" id="KW-0378">Hydrolase</keyword>
<dbReference type="EMBL" id="JAFLNC010000002">
    <property type="protein sequence ID" value="MBO0333349.1"/>
    <property type="molecule type" value="Genomic_DNA"/>
</dbReference>
<dbReference type="InterPro" id="IPR050563">
    <property type="entry name" value="4-hydroxybenzoyl-CoA_TE"/>
</dbReference>
<gene>
    <name evidence="3" type="ORF">J0X12_06980</name>
</gene>
<comment type="caution">
    <text evidence="3">The sequence shown here is derived from an EMBL/GenBank/DDBJ whole genome shotgun (WGS) entry which is preliminary data.</text>
</comment>